<comment type="caution">
    <text evidence="5">The sequence shown here is derived from an EMBL/GenBank/DDBJ whole genome shotgun (WGS) entry which is preliminary data.</text>
</comment>
<dbReference type="InterPro" id="IPR036388">
    <property type="entry name" value="WH-like_DNA-bd_sf"/>
</dbReference>
<keyword evidence="6" id="KW-1185">Reference proteome</keyword>
<feature type="domain" description="HTH marR-type" evidence="4">
    <location>
        <begin position="5"/>
        <end position="139"/>
    </location>
</feature>
<keyword evidence="3" id="KW-0804">Transcription</keyword>
<dbReference type="PROSITE" id="PS50995">
    <property type="entry name" value="HTH_MARR_2"/>
    <property type="match status" value="1"/>
</dbReference>
<dbReference type="PRINTS" id="PR00598">
    <property type="entry name" value="HTHMARR"/>
</dbReference>
<dbReference type="Proteomes" id="UP001596958">
    <property type="component" value="Unassembled WGS sequence"/>
</dbReference>
<dbReference type="InterPro" id="IPR000835">
    <property type="entry name" value="HTH_MarR-typ"/>
</dbReference>
<keyword evidence="1" id="KW-0805">Transcription regulation</keyword>
<dbReference type="PROSITE" id="PS01117">
    <property type="entry name" value="HTH_MARR_1"/>
    <property type="match status" value="1"/>
</dbReference>
<reference evidence="6" key="1">
    <citation type="journal article" date="2019" name="Int. J. Syst. Evol. Microbiol.">
        <title>The Global Catalogue of Microorganisms (GCM) 10K type strain sequencing project: providing services to taxonomists for standard genome sequencing and annotation.</title>
        <authorList>
            <consortium name="The Broad Institute Genomics Platform"/>
            <consortium name="The Broad Institute Genome Sequencing Center for Infectious Disease"/>
            <person name="Wu L."/>
            <person name="Ma J."/>
        </authorList>
    </citation>
    <scope>NUCLEOTIDE SEQUENCE [LARGE SCALE GENOMIC DNA]</scope>
    <source>
        <strain evidence="6">CCUG 63418</strain>
    </source>
</reference>
<evidence type="ECO:0000313" key="5">
    <source>
        <dbReference type="EMBL" id="MFD0752144.1"/>
    </source>
</evidence>
<evidence type="ECO:0000259" key="4">
    <source>
        <dbReference type="PROSITE" id="PS50995"/>
    </source>
</evidence>
<dbReference type="Gene3D" id="1.10.10.10">
    <property type="entry name" value="Winged helix-like DNA-binding domain superfamily/Winged helix DNA-binding domain"/>
    <property type="match status" value="1"/>
</dbReference>
<keyword evidence="2" id="KW-0238">DNA-binding</keyword>
<evidence type="ECO:0000256" key="3">
    <source>
        <dbReference type="ARBA" id="ARBA00023163"/>
    </source>
</evidence>
<dbReference type="SUPFAM" id="SSF46785">
    <property type="entry name" value="Winged helix' DNA-binding domain"/>
    <property type="match status" value="1"/>
</dbReference>
<gene>
    <name evidence="5" type="ORF">ACFQZS_18465</name>
</gene>
<dbReference type="EMBL" id="JBHTHU010000022">
    <property type="protein sequence ID" value="MFD0752144.1"/>
    <property type="molecule type" value="Genomic_DNA"/>
</dbReference>
<accession>A0ABW2Z091</accession>
<evidence type="ECO:0000256" key="2">
    <source>
        <dbReference type="ARBA" id="ARBA00023125"/>
    </source>
</evidence>
<name>A0ABW2Z091_9SPHI</name>
<dbReference type="InterPro" id="IPR036390">
    <property type="entry name" value="WH_DNA-bd_sf"/>
</dbReference>
<dbReference type="RefSeq" id="WP_377102494.1">
    <property type="nucleotide sequence ID" value="NZ_JBHTHU010000022.1"/>
</dbReference>
<dbReference type="Pfam" id="PF01047">
    <property type="entry name" value="MarR"/>
    <property type="match status" value="1"/>
</dbReference>
<evidence type="ECO:0000313" key="6">
    <source>
        <dbReference type="Proteomes" id="UP001596958"/>
    </source>
</evidence>
<dbReference type="InterPro" id="IPR052526">
    <property type="entry name" value="HTH-type_Bedaq_tolerance"/>
</dbReference>
<dbReference type="Gene3D" id="1.10.287.100">
    <property type="match status" value="1"/>
</dbReference>
<dbReference type="PANTHER" id="PTHR39515:SF2">
    <property type="entry name" value="HTH-TYPE TRANSCRIPTIONAL REGULATOR RV0880"/>
    <property type="match status" value="1"/>
</dbReference>
<sequence length="144" mass="16541">MENSQLEYVTELRTAITRLIKKLRKESVSGQQLSLTERSTLALLQQHKQLQPTELAAMEKITNQSMSQILNHLLQLGYINRTMSETDKRRAIITLSADGEQILKQVRSERDHWLAQAIAATCTNQEQDLLKKIIAPLEKILEFE</sequence>
<protein>
    <submittedName>
        <fullName evidence="5">MarR family winged helix-turn-helix transcriptional regulator</fullName>
    </submittedName>
</protein>
<dbReference type="PANTHER" id="PTHR39515">
    <property type="entry name" value="CONSERVED PROTEIN"/>
    <property type="match status" value="1"/>
</dbReference>
<evidence type="ECO:0000256" key="1">
    <source>
        <dbReference type="ARBA" id="ARBA00023015"/>
    </source>
</evidence>
<dbReference type="SMART" id="SM00347">
    <property type="entry name" value="HTH_MARR"/>
    <property type="match status" value="1"/>
</dbReference>
<dbReference type="InterPro" id="IPR023187">
    <property type="entry name" value="Tscrpt_reg_MarR-type_CS"/>
</dbReference>
<organism evidence="5 6">
    <name type="scientific">Mucilaginibacter calamicampi</name>
    <dbReference type="NCBI Taxonomy" id="1302352"/>
    <lineage>
        <taxon>Bacteria</taxon>
        <taxon>Pseudomonadati</taxon>
        <taxon>Bacteroidota</taxon>
        <taxon>Sphingobacteriia</taxon>
        <taxon>Sphingobacteriales</taxon>
        <taxon>Sphingobacteriaceae</taxon>
        <taxon>Mucilaginibacter</taxon>
    </lineage>
</organism>
<proteinExistence type="predicted"/>